<accession>F9UEZ2</accession>
<name>F9UEZ2_9GAMM</name>
<keyword evidence="3" id="KW-1185">Reference proteome</keyword>
<gene>
    <name evidence="2" type="ORF">ThimaDRAFT_3495</name>
</gene>
<feature type="region of interest" description="Disordered" evidence="1">
    <location>
        <begin position="54"/>
        <end position="82"/>
    </location>
</feature>
<dbReference type="Proteomes" id="UP000005459">
    <property type="component" value="Unassembled WGS sequence"/>
</dbReference>
<evidence type="ECO:0000313" key="2">
    <source>
        <dbReference type="EMBL" id="EGV17463.1"/>
    </source>
</evidence>
<evidence type="ECO:0000313" key="3">
    <source>
        <dbReference type="Proteomes" id="UP000005459"/>
    </source>
</evidence>
<reference evidence="2 3" key="1">
    <citation type="submission" date="2011-06" db="EMBL/GenBank/DDBJ databases">
        <title>The draft genome of Thiocapsa marina 5811.</title>
        <authorList>
            <consortium name="US DOE Joint Genome Institute (JGI-PGF)"/>
            <person name="Lucas S."/>
            <person name="Han J."/>
            <person name="Cheng J.-F."/>
            <person name="Goodwin L."/>
            <person name="Pitluck S."/>
            <person name="Peters L."/>
            <person name="Land M.L."/>
            <person name="Hauser L."/>
            <person name="Vogl K."/>
            <person name="Liu Z."/>
            <person name="Imhoff J."/>
            <person name="Thiel V."/>
            <person name="Frigaard N.-U."/>
            <person name="Bryant D."/>
            <person name="Woyke T.J."/>
        </authorList>
    </citation>
    <scope>NUCLEOTIDE SEQUENCE [LARGE SCALE GENOMIC DNA]</scope>
    <source>
        <strain evidence="2 3">5811</strain>
    </source>
</reference>
<protein>
    <submittedName>
        <fullName evidence="2">Uncharacterized protein</fullName>
    </submittedName>
</protein>
<proteinExistence type="predicted"/>
<dbReference type="STRING" id="768671.ThimaDRAFT_3495"/>
<organism evidence="2 3">
    <name type="scientific">Thiocapsa marina 5811</name>
    <dbReference type="NCBI Taxonomy" id="768671"/>
    <lineage>
        <taxon>Bacteria</taxon>
        <taxon>Pseudomonadati</taxon>
        <taxon>Pseudomonadota</taxon>
        <taxon>Gammaproteobacteria</taxon>
        <taxon>Chromatiales</taxon>
        <taxon>Chromatiaceae</taxon>
        <taxon>Thiocapsa</taxon>
    </lineage>
</organism>
<evidence type="ECO:0000256" key="1">
    <source>
        <dbReference type="SAM" id="MobiDB-lite"/>
    </source>
</evidence>
<dbReference type="AlphaFoldDB" id="F9UEZ2"/>
<dbReference type="EMBL" id="AFWV01000011">
    <property type="protein sequence ID" value="EGV17463.1"/>
    <property type="molecule type" value="Genomic_DNA"/>
</dbReference>
<sequence length="82" mass="8861">MLAFGRGELLMTCHNDDVGIDVGCGAVRTAPMYLSVQREVLDCFESEIAATGGNLRSPTKMGQGRHLPGRLDVKMPNSALQR</sequence>